<comment type="caution">
    <text evidence="3">The sequence shown here is derived from an EMBL/GenBank/DDBJ whole genome shotgun (WGS) entry which is preliminary data.</text>
</comment>
<dbReference type="AlphaFoldDB" id="A0A225W759"/>
<reference evidence="4" key="1">
    <citation type="submission" date="2017-03" db="EMBL/GenBank/DDBJ databases">
        <title>Phytopthora megakarya and P. palmivora, two closely related causual agents of cacao black pod achieved similar genome size and gene model numbers by different mechanisms.</title>
        <authorList>
            <person name="Ali S."/>
            <person name="Shao J."/>
            <person name="Larry D.J."/>
            <person name="Kronmiller B."/>
            <person name="Shen D."/>
            <person name="Strem M.D."/>
            <person name="Melnick R.L."/>
            <person name="Guiltinan M.J."/>
            <person name="Tyler B.M."/>
            <person name="Meinhardt L.W."/>
            <person name="Bailey B.A."/>
        </authorList>
    </citation>
    <scope>NUCLEOTIDE SEQUENCE [LARGE SCALE GENOMIC DNA]</scope>
    <source>
        <strain evidence="4">zdho120</strain>
    </source>
</reference>
<feature type="signal peptide" evidence="2">
    <location>
        <begin position="1"/>
        <end position="20"/>
    </location>
</feature>
<evidence type="ECO:0000256" key="2">
    <source>
        <dbReference type="SAM" id="SignalP"/>
    </source>
</evidence>
<sequence>MSYYHFVLVVVSILVSITTAGVIEPTHTPSYLRSSAAGQNSMPVSRKLTSENNDEREIVPLKSAISSLVKASQLKIWAAQDRSAHYAMTQLKLDQSINKVLASKKLETLSAYVDIFKKKHPESKTSLIDTLLLQYKNDFLLTLNLQEAKTAGNTKAEAMATKLQTELLEHWWSNNKNADDMFAFLRISGVDYIDFTKTKVTILDDYIKLLNAKNPEANIDMLGVLKKGFDGERMTALVLSYAMRNTEDLSATASKYRNSLFQEWQNSKLDPVMVQAKVFKTETPTPAVKAVIDDYRIYIHSKDLDLDVGWMLKEVEPRRL</sequence>
<evidence type="ECO:0000256" key="1">
    <source>
        <dbReference type="SAM" id="MobiDB-lite"/>
    </source>
</evidence>
<keyword evidence="2" id="KW-0732">Signal</keyword>
<name>A0A225W759_9STRA</name>
<feature type="region of interest" description="Disordered" evidence="1">
    <location>
        <begin position="34"/>
        <end position="53"/>
    </location>
</feature>
<feature type="compositionally biased region" description="Polar residues" evidence="1">
    <location>
        <begin position="34"/>
        <end position="43"/>
    </location>
</feature>
<dbReference type="Proteomes" id="UP000198211">
    <property type="component" value="Unassembled WGS sequence"/>
</dbReference>
<evidence type="ECO:0000313" key="4">
    <source>
        <dbReference type="Proteomes" id="UP000198211"/>
    </source>
</evidence>
<dbReference type="EMBL" id="NBNE01001686">
    <property type="protein sequence ID" value="OWZ13048.1"/>
    <property type="molecule type" value="Genomic_DNA"/>
</dbReference>
<feature type="chain" id="PRO_5012104149" evidence="2">
    <location>
        <begin position="21"/>
        <end position="320"/>
    </location>
</feature>
<protein>
    <submittedName>
        <fullName evidence="3">RxLR effector protein</fullName>
    </submittedName>
</protein>
<proteinExistence type="predicted"/>
<evidence type="ECO:0000313" key="3">
    <source>
        <dbReference type="EMBL" id="OWZ13048.1"/>
    </source>
</evidence>
<keyword evidence="4" id="KW-1185">Reference proteome</keyword>
<accession>A0A225W759</accession>
<gene>
    <name evidence="3" type="ORF">PHMEG_00013703</name>
</gene>
<organism evidence="3 4">
    <name type="scientific">Phytophthora megakarya</name>
    <dbReference type="NCBI Taxonomy" id="4795"/>
    <lineage>
        <taxon>Eukaryota</taxon>
        <taxon>Sar</taxon>
        <taxon>Stramenopiles</taxon>
        <taxon>Oomycota</taxon>
        <taxon>Peronosporomycetes</taxon>
        <taxon>Peronosporales</taxon>
        <taxon>Peronosporaceae</taxon>
        <taxon>Phytophthora</taxon>
    </lineage>
</organism>